<sequence length="79" mass="8751">MYNMFKKQWQSTCDGSGLKGSGDVPRAHSWVLDGTSLLSGRDTFPASMSALGCSLIGREQLEVETNNIYVQEDVINRRP</sequence>
<accession>A0A4Y2DTB6</accession>
<dbReference type="EMBL" id="BGPR01000414">
    <property type="protein sequence ID" value="GBM18954.1"/>
    <property type="molecule type" value="Genomic_DNA"/>
</dbReference>
<proteinExistence type="predicted"/>
<comment type="caution">
    <text evidence="1">The sequence shown here is derived from an EMBL/GenBank/DDBJ whole genome shotgun (WGS) entry which is preliminary data.</text>
</comment>
<protein>
    <submittedName>
        <fullName evidence="1">Uncharacterized protein</fullName>
    </submittedName>
</protein>
<keyword evidence="2" id="KW-1185">Reference proteome</keyword>
<name>A0A4Y2DTB6_ARAVE</name>
<reference evidence="1 2" key="1">
    <citation type="journal article" date="2019" name="Sci. Rep.">
        <title>Orb-weaving spider Araneus ventricosus genome elucidates the spidroin gene catalogue.</title>
        <authorList>
            <person name="Kono N."/>
            <person name="Nakamura H."/>
            <person name="Ohtoshi R."/>
            <person name="Moran D.A.P."/>
            <person name="Shinohara A."/>
            <person name="Yoshida Y."/>
            <person name="Fujiwara M."/>
            <person name="Mori M."/>
            <person name="Tomita M."/>
            <person name="Arakawa K."/>
        </authorList>
    </citation>
    <scope>NUCLEOTIDE SEQUENCE [LARGE SCALE GENOMIC DNA]</scope>
</reference>
<evidence type="ECO:0000313" key="1">
    <source>
        <dbReference type="EMBL" id="GBM18954.1"/>
    </source>
</evidence>
<organism evidence="1 2">
    <name type="scientific">Araneus ventricosus</name>
    <name type="common">Orbweaver spider</name>
    <name type="synonym">Epeira ventricosa</name>
    <dbReference type="NCBI Taxonomy" id="182803"/>
    <lineage>
        <taxon>Eukaryota</taxon>
        <taxon>Metazoa</taxon>
        <taxon>Ecdysozoa</taxon>
        <taxon>Arthropoda</taxon>
        <taxon>Chelicerata</taxon>
        <taxon>Arachnida</taxon>
        <taxon>Araneae</taxon>
        <taxon>Araneomorphae</taxon>
        <taxon>Entelegynae</taxon>
        <taxon>Araneoidea</taxon>
        <taxon>Araneidae</taxon>
        <taxon>Araneus</taxon>
    </lineage>
</organism>
<dbReference type="Proteomes" id="UP000499080">
    <property type="component" value="Unassembled WGS sequence"/>
</dbReference>
<evidence type="ECO:0000313" key="2">
    <source>
        <dbReference type="Proteomes" id="UP000499080"/>
    </source>
</evidence>
<dbReference type="AlphaFoldDB" id="A0A4Y2DTB6"/>
<gene>
    <name evidence="1" type="ORF">AVEN_1576_1</name>
</gene>